<dbReference type="RefSeq" id="WP_013679393.1">
    <property type="nucleotide sequence ID" value="NC_015315.1"/>
</dbReference>
<dbReference type="Gene3D" id="3.60.15.10">
    <property type="entry name" value="Ribonuclease Z/Hydroxyacylglutathione hydrolase-like"/>
    <property type="match status" value="1"/>
</dbReference>
<sequence>MEVVPIAEESLGVRSMALFVKTRDVAILFDAGISLSPRRFGLPPHPLEIRRVQELRAKLLEYAAAADVVTVSHYHRDHFTPWYNSAYMATDDSTYIEIYKKKLILAKSPQGINWSQRRRHYGFKKAVEKIAEIEYADGKSYRFGRTTVTASPPLPHGPEGAKTGFVLAFLVEDGEERLLYMPDVQGPANEAAVRFAEEARPTIAVVGGPPTYLAGFEWSVGVDYLARLARMPGLETLVVAHHALRDLDWRAKLEPVFKAASEAGVEVKTYAGLLGREDELLEARRKELYKLMPAEPKSLEEGEEE</sequence>
<dbReference type="PANTHER" id="PTHR43546:SF4">
    <property type="entry name" value="UPF0282 PROTEIN MJ1629"/>
    <property type="match status" value="1"/>
</dbReference>
<gene>
    <name evidence="3" type="ordered locus">TUZN_0563</name>
</gene>
<dbReference type="eggNOG" id="arCOG00969">
    <property type="taxonomic scope" value="Archaea"/>
</dbReference>
<dbReference type="HOGENOM" id="CLU_079268_0_0_2"/>
<dbReference type="InterPro" id="IPR050114">
    <property type="entry name" value="UPF0173_UPF0282_UlaG_hydrolase"/>
</dbReference>
<accession>F2L3S3</accession>
<reference evidence="3 4" key="1">
    <citation type="journal article" date="2011" name="J. Bacteriol.">
        <title>Complete genome sequence of the thermoacidophilic crenarchaeon Thermoproteus uzoniensis 768-20.</title>
        <authorList>
            <person name="Mardanov A.V."/>
            <person name="Gumerov V.M."/>
            <person name="Beletsky A.V."/>
            <person name="Prokofeva M.I."/>
            <person name="Bonch-Osmolovskaya E.A."/>
            <person name="Ravin N.V."/>
            <person name="Skryabin K.G."/>
        </authorList>
    </citation>
    <scope>NUCLEOTIDE SEQUENCE [LARGE SCALE GENOMIC DNA]</scope>
    <source>
        <strain evidence="3 4">768-20</strain>
    </source>
</reference>
<evidence type="ECO:0000313" key="3">
    <source>
        <dbReference type="EMBL" id="AEA12057.1"/>
    </source>
</evidence>
<dbReference type="InterPro" id="IPR001279">
    <property type="entry name" value="Metallo-B-lactamas"/>
</dbReference>
<feature type="domain" description="Metallo-beta-lactamase" evidence="2">
    <location>
        <begin position="27"/>
        <end position="186"/>
    </location>
</feature>
<reference key="2">
    <citation type="submission" date="2011-03" db="EMBL/GenBank/DDBJ databases">
        <title>Complete genome sequence of the thermoacidophilic crenarchaeon Thermoproteus uzoniensis 768-20.</title>
        <authorList>
            <person name="Mardanov A.V."/>
            <person name="Gumerov V.M."/>
            <person name="Beletsky A.V."/>
            <person name="Prokofeva M.I."/>
            <person name="Bonch-Osmolovskaya E.A."/>
            <person name="Ravin N.V."/>
            <person name="Skryabin K.G."/>
        </authorList>
    </citation>
    <scope>NUCLEOTIDE SEQUENCE</scope>
    <source>
        <strain>768-20</strain>
    </source>
</reference>
<dbReference type="InterPro" id="IPR014426">
    <property type="entry name" value="UPF0282_hydrls"/>
</dbReference>
<proteinExistence type="inferred from homology"/>
<dbReference type="SUPFAM" id="SSF56281">
    <property type="entry name" value="Metallo-hydrolase/oxidoreductase"/>
    <property type="match status" value="1"/>
</dbReference>
<protein>
    <recommendedName>
        <fullName evidence="1">UPF0282 protein TUZN_0563</fullName>
    </recommendedName>
</protein>
<evidence type="ECO:0000313" key="4">
    <source>
        <dbReference type="Proteomes" id="UP000008138"/>
    </source>
</evidence>
<dbReference type="PANTHER" id="PTHR43546">
    <property type="entry name" value="UPF0173 METAL-DEPENDENT HYDROLASE MJ1163-RELATED"/>
    <property type="match status" value="1"/>
</dbReference>
<comment type="similarity">
    <text evidence="1">Belongs to the UPF0282 family.</text>
</comment>
<evidence type="ECO:0000256" key="1">
    <source>
        <dbReference type="HAMAP-Rule" id="MF_01406"/>
    </source>
</evidence>
<dbReference type="HAMAP" id="MF_01406">
    <property type="entry name" value="UPF0282"/>
    <property type="match status" value="1"/>
</dbReference>
<evidence type="ECO:0000259" key="2">
    <source>
        <dbReference type="Pfam" id="PF12706"/>
    </source>
</evidence>
<dbReference type="PIRSF" id="PIRSF004944">
    <property type="entry name" value="UCP004944_hydrls"/>
    <property type="match status" value="1"/>
</dbReference>
<dbReference type="EMBL" id="CP002590">
    <property type="protein sequence ID" value="AEA12057.1"/>
    <property type="molecule type" value="Genomic_DNA"/>
</dbReference>
<keyword evidence="4" id="KW-1185">Reference proteome</keyword>
<dbReference type="OrthoDB" id="21331at2157"/>
<dbReference type="STRING" id="999630.TUZN_0563"/>
<dbReference type="Proteomes" id="UP000008138">
    <property type="component" value="Chromosome"/>
</dbReference>
<dbReference type="GeneID" id="10360106"/>
<dbReference type="AlphaFoldDB" id="F2L3S3"/>
<organism evidence="3 4">
    <name type="scientific">Thermoproteus uzoniensis (strain 768-20)</name>
    <dbReference type="NCBI Taxonomy" id="999630"/>
    <lineage>
        <taxon>Archaea</taxon>
        <taxon>Thermoproteota</taxon>
        <taxon>Thermoprotei</taxon>
        <taxon>Thermoproteales</taxon>
        <taxon>Thermoproteaceae</taxon>
        <taxon>Thermoproteus</taxon>
    </lineage>
</organism>
<dbReference type="Pfam" id="PF12706">
    <property type="entry name" value="Lactamase_B_2"/>
    <property type="match status" value="1"/>
</dbReference>
<name>F2L3S3_THEU7</name>
<dbReference type="KEGG" id="tuz:TUZN_0563"/>
<dbReference type="InterPro" id="IPR036866">
    <property type="entry name" value="RibonucZ/Hydroxyglut_hydro"/>
</dbReference>